<dbReference type="AlphaFoldDB" id="A0A1H5S0S1"/>
<keyword evidence="9" id="KW-1185">Reference proteome</keyword>
<name>A0A1H5S0S1_9VIBR</name>
<dbReference type="CDD" id="cd00751">
    <property type="entry name" value="thiolase"/>
    <property type="match status" value="1"/>
</dbReference>
<dbReference type="InterPro" id="IPR020610">
    <property type="entry name" value="Thiolase_AS"/>
</dbReference>
<proteinExistence type="inferred from homology"/>
<evidence type="ECO:0000256" key="2">
    <source>
        <dbReference type="ARBA" id="ARBA00022679"/>
    </source>
</evidence>
<dbReference type="InterPro" id="IPR016039">
    <property type="entry name" value="Thiolase-like"/>
</dbReference>
<evidence type="ECO:0000256" key="3">
    <source>
        <dbReference type="ARBA" id="ARBA00023315"/>
    </source>
</evidence>
<reference evidence="9" key="1">
    <citation type="submission" date="2016-10" db="EMBL/GenBank/DDBJ databases">
        <authorList>
            <person name="Varghese N."/>
            <person name="Submissions S."/>
        </authorList>
    </citation>
    <scope>NUCLEOTIDE SEQUENCE [LARGE SCALE GENOMIC DNA]</scope>
    <source>
        <strain evidence="9">CGMCC 1.7062</strain>
    </source>
</reference>
<dbReference type="PANTHER" id="PTHR18919">
    <property type="entry name" value="ACETYL-COA C-ACYLTRANSFERASE"/>
    <property type="match status" value="1"/>
</dbReference>
<comment type="similarity">
    <text evidence="1 5">Belongs to the thiolase-like superfamily. Thiolase family.</text>
</comment>
<dbReference type="InterPro" id="IPR020616">
    <property type="entry name" value="Thiolase_N"/>
</dbReference>
<feature type="active site" description="Acyl-thioester intermediate" evidence="4">
    <location>
        <position position="90"/>
    </location>
</feature>
<keyword evidence="3 5" id="KW-0012">Acyltransferase</keyword>
<accession>A0A1H5S0S1</accession>
<feature type="active site" description="Proton acceptor" evidence="4">
    <location>
        <position position="346"/>
    </location>
</feature>
<evidence type="ECO:0000313" key="8">
    <source>
        <dbReference type="EMBL" id="SEF43427.1"/>
    </source>
</evidence>
<dbReference type="InterPro" id="IPR002155">
    <property type="entry name" value="Thiolase"/>
</dbReference>
<evidence type="ECO:0000256" key="1">
    <source>
        <dbReference type="ARBA" id="ARBA00010982"/>
    </source>
</evidence>
<dbReference type="PANTHER" id="PTHR18919:SF164">
    <property type="entry name" value="ACETYL-COA ACETYLTRANSFERASE"/>
    <property type="match status" value="1"/>
</dbReference>
<dbReference type="OrthoDB" id="8951704at2"/>
<dbReference type="PROSITE" id="PS00098">
    <property type="entry name" value="THIOLASE_1"/>
    <property type="match status" value="1"/>
</dbReference>
<keyword evidence="2 5" id="KW-0808">Transferase</keyword>
<dbReference type="SUPFAM" id="SSF53901">
    <property type="entry name" value="Thiolase-like"/>
    <property type="match status" value="2"/>
</dbReference>
<dbReference type="Pfam" id="PF02803">
    <property type="entry name" value="Thiolase_C"/>
    <property type="match status" value="1"/>
</dbReference>
<dbReference type="PIRSF" id="PIRSF000429">
    <property type="entry name" value="Ac-CoA_Ac_transf"/>
    <property type="match status" value="1"/>
</dbReference>
<dbReference type="RefSeq" id="WP_103878427.1">
    <property type="nucleotide sequence ID" value="NZ_FNVG01000001.1"/>
</dbReference>
<feature type="active site" description="Proton acceptor" evidence="4">
    <location>
        <position position="384"/>
    </location>
</feature>
<dbReference type="PROSITE" id="PS00099">
    <property type="entry name" value="THIOLASE_3"/>
    <property type="match status" value="1"/>
</dbReference>
<dbReference type="Proteomes" id="UP000236721">
    <property type="component" value="Unassembled WGS sequence"/>
</dbReference>
<evidence type="ECO:0000256" key="5">
    <source>
        <dbReference type="RuleBase" id="RU003557"/>
    </source>
</evidence>
<dbReference type="GO" id="GO:0003988">
    <property type="term" value="F:acetyl-CoA C-acyltransferase activity"/>
    <property type="evidence" value="ECO:0007669"/>
    <property type="project" value="UniProtKB-ARBA"/>
</dbReference>
<feature type="domain" description="Thiolase N-terminal" evidence="6">
    <location>
        <begin position="6"/>
        <end position="259"/>
    </location>
</feature>
<evidence type="ECO:0000259" key="7">
    <source>
        <dbReference type="Pfam" id="PF02803"/>
    </source>
</evidence>
<evidence type="ECO:0000259" key="6">
    <source>
        <dbReference type="Pfam" id="PF00108"/>
    </source>
</evidence>
<dbReference type="InterPro" id="IPR020617">
    <property type="entry name" value="Thiolase_C"/>
</dbReference>
<protein>
    <submittedName>
        <fullName evidence="8">Acetyl-CoA C-acetyltransferase</fullName>
    </submittedName>
</protein>
<evidence type="ECO:0000313" key="9">
    <source>
        <dbReference type="Proteomes" id="UP000236721"/>
    </source>
</evidence>
<organism evidence="8 9">
    <name type="scientific">Vibrio hangzhouensis</name>
    <dbReference type="NCBI Taxonomy" id="462991"/>
    <lineage>
        <taxon>Bacteria</taxon>
        <taxon>Pseudomonadati</taxon>
        <taxon>Pseudomonadota</taxon>
        <taxon>Gammaproteobacteria</taxon>
        <taxon>Vibrionales</taxon>
        <taxon>Vibrionaceae</taxon>
        <taxon>Vibrio</taxon>
    </lineage>
</organism>
<gene>
    <name evidence="8" type="ORF">SAMN04488244_101177</name>
</gene>
<dbReference type="NCBIfam" id="TIGR01930">
    <property type="entry name" value="AcCoA-C-Actrans"/>
    <property type="match status" value="1"/>
</dbReference>
<dbReference type="EMBL" id="FNVG01000001">
    <property type="protein sequence ID" value="SEF43427.1"/>
    <property type="molecule type" value="Genomic_DNA"/>
</dbReference>
<sequence length="399" mass="41939">MSQREVWIVAAKRTPIGKFQGKLTPVGATALGSTVISAVMGITAIDAALVDEVLMGCVLTAGCRQAPARQAALGAGLPDSIPCTTINKVCGSGMKTVMLASTLIQSGEMNCVIAGGMESMTNAPYLLPKAREGIRIGHSTCYDHMFLDGLQDAYEGHLMGVYGQQIADQLGFSREQMDEWAVLSAQRAMTAQLRGAFEAEVCPISVDNTVLLEADELPQSINIEKIPRLKPAFRPDGSITAANSSAISDGAAALILMEKQMALSMGLEPLAKIKGQTTAARKPSEFTLAPVNAIHDLLDKVGWSAQQVDGWEINEAFAVVTKIAMQQLNLDPVKVNVNGGACALGHPIGASGARILVTLIHSLMSQKSDRSHGDRPLRGIAALCIGGGEATALAIEIPV</sequence>
<evidence type="ECO:0000256" key="4">
    <source>
        <dbReference type="PIRSR" id="PIRSR000429-1"/>
    </source>
</evidence>
<dbReference type="InterPro" id="IPR020615">
    <property type="entry name" value="Thiolase_acyl_enz_int_AS"/>
</dbReference>
<dbReference type="Gene3D" id="3.40.47.10">
    <property type="match status" value="2"/>
</dbReference>
<feature type="domain" description="Thiolase C-terminal" evidence="7">
    <location>
        <begin position="268"/>
        <end position="396"/>
    </location>
</feature>
<dbReference type="Pfam" id="PF00108">
    <property type="entry name" value="Thiolase_N"/>
    <property type="match status" value="1"/>
</dbReference>